<dbReference type="PANTHER" id="PTHR46910">
    <property type="entry name" value="TRANSCRIPTION FACTOR PDR1"/>
    <property type="match status" value="1"/>
</dbReference>
<dbReference type="SMART" id="SM00066">
    <property type="entry name" value="GAL4"/>
    <property type="match status" value="1"/>
</dbReference>
<dbReference type="InterPro" id="IPR007219">
    <property type="entry name" value="XnlR_reg_dom"/>
</dbReference>
<dbReference type="EMBL" id="MU250540">
    <property type="protein sequence ID" value="KAG7444499.1"/>
    <property type="molecule type" value="Genomic_DNA"/>
</dbReference>
<dbReference type="GO" id="GO:0006351">
    <property type="term" value="P:DNA-templated transcription"/>
    <property type="evidence" value="ECO:0007669"/>
    <property type="project" value="InterPro"/>
</dbReference>
<dbReference type="CDD" id="cd00067">
    <property type="entry name" value="GAL4"/>
    <property type="match status" value="1"/>
</dbReference>
<organism evidence="6 7">
    <name type="scientific">Guyanagaster necrorhizus</name>
    <dbReference type="NCBI Taxonomy" id="856835"/>
    <lineage>
        <taxon>Eukaryota</taxon>
        <taxon>Fungi</taxon>
        <taxon>Dikarya</taxon>
        <taxon>Basidiomycota</taxon>
        <taxon>Agaricomycotina</taxon>
        <taxon>Agaricomycetes</taxon>
        <taxon>Agaricomycetidae</taxon>
        <taxon>Agaricales</taxon>
        <taxon>Marasmiineae</taxon>
        <taxon>Physalacriaceae</taxon>
        <taxon>Guyanagaster</taxon>
    </lineage>
</organism>
<sequence>MARDESTEPPAPGSKKRRLQGSCDICRQRKSDSANMPGGKCSNCIAFSSECTHVAATTKKVRRRTKVNGTILSPRDDLQVHINAILSTTTNYIVPNDPTLVRTILVDLAQYVRQLEAELAATRQNHSRSSSKSMSPKDAEPKSDFDEDEDDQEDNSIYLTEPLNRLTVSQSRTRHYGKSSTIMLVKTVIDLKSATSCTSTFLDNRRPVFWKVHPWQHPVTGPSPPLVFPPPDLIDDLVDLYLSTTNRSICIIHGPSFKRSIASGLHLTSSTFGSLVLGVCALASRSSNDPRVGEGHSAGWQWYLQLRINPPNAYSSPPTIWDLQLLPLMTLFLCGSSTPEPIWLLTGVGIRMAQDVGAHRKRVVKEWGVQDELWKRVFWALVMLDTFVTTMCGRPRATHSEQFDVDYPLEVDDEYWPGEELADPKNPWTQPRTKPAIPTAWVIHLKLLDILNTAQMTIYSVKRPKQSEALPAAEWEQNMVITLDSALNSWIDQLPDHLRWDPQNMNGTFLCQAASLYSSYYWIQMLVHRSFMPRVRGPGKGKSNGNFPSLAICTNAARSSCHMVEVFCKKGGLPVIPNILPAAYQSAVVLVLHVWSGKRLGLSTNIVREMEDIHKCMAVMSTYEARYQGAGRY</sequence>
<dbReference type="Pfam" id="PF04082">
    <property type="entry name" value="Fungal_trans"/>
    <property type="match status" value="1"/>
</dbReference>
<dbReference type="OrthoDB" id="4456959at2759"/>
<feature type="compositionally biased region" description="Basic and acidic residues" evidence="3">
    <location>
        <begin position="135"/>
        <end position="144"/>
    </location>
</feature>
<feature type="domain" description="Zn(2)-C6 fungal-type" evidence="4">
    <location>
        <begin position="17"/>
        <end position="62"/>
    </location>
</feature>
<name>A0A9P8AQU7_9AGAR</name>
<dbReference type="InterPro" id="IPR050987">
    <property type="entry name" value="AtrR-like"/>
</dbReference>
<dbReference type="PANTHER" id="PTHR46910:SF38">
    <property type="entry name" value="ZN(2)-C6 FUNGAL-TYPE DOMAIN-CONTAINING PROTEIN"/>
    <property type="match status" value="1"/>
</dbReference>
<proteinExistence type="predicted"/>
<dbReference type="CDD" id="cd12148">
    <property type="entry name" value="fungal_TF_MHR"/>
    <property type="match status" value="1"/>
</dbReference>
<dbReference type="GO" id="GO:0003677">
    <property type="term" value="F:DNA binding"/>
    <property type="evidence" value="ECO:0007669"/>
    <property type="project" value="InterPro"/>
</dbReference>
<dbReference type="Proteomes" id="UP000812287">
    <property type="component" value="Unassembled WGS sequence"/>
</dbReference>
<dbReference type="AlphaFoldDB" id="A0A9P8AQU7"/>
<evidence type="ECO:0000259" key="4">
    <source>
        <dbReference type="SMART" id="SM00066"/>
    </source>
</evidence>
<dbReference type="GO" id="GO:0008270">
    <property type="term" value="F:zinc ion binding"/>
    <property type="evidence" value="ECO:0007669"/>
    <property type="project" value="InterPro"/>
</dbReference>
<accession>A0A9P8AQU7</accession>
<evidence type="ECO:0000256" key="3">
    <source>
        <dbReference type="SAM" id="MobiDB-lite"/>
    </source>
</evidence>
<keyword evidence="1" id="KW-0479">Metal-binding</keyword>
<dbReference type="RefSeq" id="XP_043037999.1">
    <property type="nucleotide sequence ID" value="XM_043183420.1"/>
</dbReference>
<gene>
    <name evidence="6" type="ORF">BT62DRAFT_900388</name>
</gene>
<keyword evidence="2" id="KW-0539">Nucleus</keyword>
<evidence type="ECO:0000259" key="5">
    <source>
        <dbReference type="SMART" id="SM00906"/>
    </source>
</evidence>
<protein>
    <recommendedName>
        <fullName evidence="8">Transcription factor domain-containing protein</fullName>
    </recommendedName>
</protein>
<dbReference type="InterPro" id="IPR001138">
    <property type="entry name" value="Zn2Cys6_DnaBD"/>
</dbReference>
<reference evidence="6" key="1">
    <citation type="submission" date="2020-11" db="EMBL/GenBank/DDBJ databases">
        <title>Adaptations for nitrogen fixation in a non-lichenized fungal sporocarp promotes dispersal by wood-feeding termites.</title>
        <authorList>
            <consortium name="DOE Joint Genome Institute"/>
            <person name="Koch R.A."/>
            <person name="Yoon G."/>
            <person name="Arayal U."/>
            <person name="Lail K."/>
            <person name="Amirebrahimi M."/>
            <person name="Labutti K."/>
            <person name="Lipzen A."/>
            <person name="Riley R."/>
            <person name="Barry K."/>
            <person name="Henrissat B."/>
            <person name="Grigoriev I.V."/>
            <person name="Herr J.R."/>
            <person name="Aime M.C."/>
        </authorList>
    </citation>
    <scope>NUCLEOTIDE SEQUENCE</scope>
    <source>
        <strain evidence="6">MCA 3950</strain>
    </source>
</reference>
<dbReference type="SUPFAM" id="SSF57701">
    <property type="entry name" value="Zn2/Cys6 DNA-binding domain"/>
    <property type="match status" value="1"/>
</dbReference>
<dbReference type="GeneID" id="66105717"/>
<evidence type="ECO:0000313" key="6">
    <source>
        <dbReference type="EMBL" id="KAG7444499.1"/>
    </source>
</evidence>
<feature type="region of interest" description="Disordered" evidence="3">
    <location>
        <begin position="121"/>
        <end position="160"/>
    </location>
</feature>
<feature type="domain" description="Xylanolytic transcriptional activator regulatory" evidence="5">
    <location>
        <begin position="342"/>
        <end position="414"/>
    </location>
</feature>
<dbReference type="InterPro" id="IPR036864">
    <property type="entry name" value="Zn2-C6_fun-type_DNA-bd_sf"/>
</dbReference>
<feature type="region of interest" description="Disordered" evidence="3">
    <location>
        <begin position="1"/>
        <end position="20"/>
    </location>
</feature>
<feature type="compositionally biased region" description="Acidic residues" evidence="3">
    <location>
        <begin position="145"/>
        <end position="154"/>
    </location>
</feature>
<dbReference type="GO" id="GO:0000981">
    <property type="term" value="F:DNA-binding transcription factor activity, RNA polymerase II-specific"/>
    <property type="evidence" value="ECO:0007669"/>
    <property type="project" value="InterPro"/>
</dbReference>
<evidence type="ECO:0000256" key="2">
    <source>
        <dbReference type="ARBA" id="ARBA00023242"/>
    </source>
</evidence>
<evidence type="ECO:0000313" key="7">
    <source>
        <dbReference type="Proteomes" id="UP000812287"/>
    </source>
</evidence>
<dbReference type="SMART" id="SM00906">
    <property type="entry name" value="Fungal_trans"/>
    <property type="match status" value="1"/>
</dbReference>
<keyword evidence="7" id="KW-1185">Reference proteome</keyword>
<comment type="caution">
    <text evidence="6">The sequence shown here is derived from an EMBL/GenBank/DDBJ whole genome shotgun (WGS) entry which is preliminary data.</text>
</comment>
<evidence type="ECO:0000256" key="1">
    <source>
        <dbReference type="ARBA" id="ARBA00022723"/>
    </source>
</evidence>
<evidence type="ECO:0008006" key="8">
    <source>
        <dbReference type="Google" id="ProtNLM"/>
    </source>
</evidence>